<sequence length="93" mass="10725">MTYPLHHPKEKENEIKKKSIPKRLCNASNHIPAVSTAVNCVSTDGRLSTATKSRCLPSMNFYIDDFYKTHTRKRMKGNDYVESLVLKNVKREN</sequence>
<dbReference type="EMBL" id="BPLR01007142">
    <property type="protein sequence ID" value="GIY14781.1"/>
    <property type="molecule type" value="Genomic_DNA"/>
</dbReference>
<proteinExistence type="predicted"/>
<dbReference type="AlphaFoldDB" id="A0AAV4R2G5"/>
<comment type="caution">
    <text evidence="1">The sequence shown here is derived from an EMBL/GenBank/DDBJ whole genome shotgun (WGS) entry which is preliminary data.</text>
</comment>
<name>A0AAV4R2G5_CAEEX</name>
<dbReference type="Proteomes" id="UP001054945">
    <property type="component" value="Unassembled WGS sequence"/>
</dbReference>
<gene>
    <name evidence="1" type="ORF">CEXT_103551</name>
</gene>
<evidence type="ECO:0000313" key="1">
    <source>
        <dbReference type="EMBL" id="GIY14781.1"/>
    </source>
</evidence>
<protein>
    <submittedName>
        <fullName evidence="1">Uncharacterized protein</fullName>
    </submittedName>
</protein>
<evidence type="ECO:0000313" key="2">
    <source>
        <dbReference type="Proteomes" id="UP001054945"/>
    </source>
</evidence>
<organism evidence="1 2">
    <name type="scientific">Caerostris extrusa</name>
    <name type="common">Bark spider</name>
    <name type="synonym">Caerostris bankana</name>
    <dbReference type="NCBI Taxonomy" id="172846"/>
    <lineage>
        <taxon>Eukaryota</taxon>
        <taxon>Metazoa</taxon>
        <taxon>Ecdysozoa</taxon>
        <taxon>Arthropoda</taxon>
        <taxon>Chelicerata</taxon>
        <taxon>Arachnida</taxon>
        <taxon>Araneae</taxon>
        <taxon>Araneomorphae</taxon>
        <taxon>Entelegynae</taxon>
        <taxon>Araneoidea</taxon>
        <taxon>Araneidae</taxon>
        <taxon>Caerostris</taxon>
    </lineage>
</organism>
<accession>A0AAV4R2G5</accession>
<reference evidence="1 2" key="1">
    <citation type="submission" date="2021-06" db="EMBL/GenBank/DDBJ databases">
        <title>Caerostris extrusa draft genome.</title>
        <authorList>
            <person name="Kono N."/>
            <person name="Arakawa K."/>
        </authorList>
    </citation>
    <scope>NUCLEOTIDE SEQUENCE [LARGE SCALE GENOMIC DNA]</scope>
</reference>
<keyword evidence="2" id="KW-1185">Reference proteome</keyword>